<dbReference type="PANTHER" id="PTHR12558">
    <property type="entry name" value="CELL DIVISION CYCLE 16,23,27"/>
    <property type="match status" value="1"/>
</dbReference>
<proteinExistence type="predicted"/>
<dbReference type="Pfam" id="PF13432">
    <property type="entry name" value="TPR_16"/>
    <property type="match status" value="3"/>
</dbReference>
<dbReference type="AlphaFoldDB" id="A0A0S2TAG2"/>
<dbReference type="InterPro" id="IPR011990">
    <property type="entry name" value="TPR-like_helical_dom_sf"/>
</dbReference>
<protein>
    <submittedName>
        <fullName evidence="2">Uncharacterized protein</fullName>
    </submittedName>
</protein>
<dbReference type="PROSITE" id="PS50293">
    <property type="entry name" value="TPR_REGION"/>
    <property type="match status" value="1"/>
</dbReference>
<evidence type="ECO:0000313" key="3">
    <source>
        <dbReference type="Proteomes" id="UP000055136"/>
    </source>
</evidence>
<keyword evidence="3" id="KW-1185">Reference proteome</keyword>
<dbReference type="SMART" id="SM00028">
    <property type="entry name" value="TPR"/>
    <property type="match status" value="13"/>
</dbReference>
<dbReference type="STRING" id="1748243.Tel_02755"/>
<dbReference type="Pfam" id="PF13424">
    <property type="entry name" value="TPR_12"/>
    <property type="match status" value="2"/>
</dbReference>
<dbReference type="SUPFAM" id="SSF56935">
    <property type="entry name" value="Porins"/>
    <property type="match status" value="1"/>
</dbReference>
<dbReference type="PROSITE" id="PS50005">
    <property type="entry name" value="TPR"/>
    <property type="match status" value="7"/>
</dbReference>
<feature type="repeat" description="TPR" evidence="1">
    <location>
        <begin position="45"/>
        <end position="78"/>
    </location>
</feature>
<dbReference type="Proteomes" id="UP000055136">
    <property type="component" value="Chromosome"/>
</dbReference>
<name>A0A0S2TAG2_9GAMM</name>
<dbReference type="EMBL" id="CP013099">
    <property type="protein sequence ID" value="ALP52149.1"/>
    <property type="molecule type" value="Genomic_DNA"/>
</dbReference>
<feature type="repeat" description="TPR" evidence="1">
    <location>
        <begin position="408"/>
        <end position="441"/>
    </location>
</feature>
<organism evidence="2 3">
    <name type="scientific">Candidatus Tenderia electrophaga</name>
    <dbReference type="NCBI Taxonomy" id="1748243"/>
    <lineage>
        <taxon>Bacteria</taxon>
        <taxon>Pseudomonadati</taxon>
        <taxon>Pseudomonadota</taxon>
        <taxon>Gammaproteobacteria</taxon>
        <taxon>Candidatus Tenderiales</taxon>
        <taxon>Candidatus Tenderiaceae</taxon>
        <taxon>Candidatus Tenderia</taxon>
    </lineage>
</organism>
<evidence type="ECO:0000313" key="2">
    <source>
        <dbReference type="EMBL" id="ALP52149.1"/>
    </source>
</evidence>
<feature type="repeat" description="TPR" evidence="1">
    <location>
        <begin position="79"/>
        <end position="112"/>
    </location>
</feature>
<dbReference type="PANTHER" id="PTHR12558:SF13">
    <property type="entry name" value="CELL DIVISION CYCLE PROTEIN 27 HOMOLOG"/>
    <property type="match status" value="1"/>
</dbReference>
<evidence type="ECO:0000256" key="1">
    <source>
        <dbReference type="PROSITE-ProRule" id="PRU00339"/>
    </source>
</evidence>
<dbReference type="SMART" id="SM00671">
    <property type="entry name" value="SEL1"/>
    <property type="match status" value="4"/>
</dbReference>
<feature type="repeat" description="TPR" evidence="1">
    <location>
        <begin position="298"/>
        <end position="331"/>
    </location>
</feature>
<dbReference type="KEGG" id="tee:Tel_02755"/>
<accession>A0A0S2TAG2</accession>
<gene>
    <name evidence="2" type="ORF">Tel_02755</name>
</gene>
<dbReference type="SUPFAM" id="SSF48452">
    <property type="entry name" value="TPR-like"/>
    <property type="match status" value="3"/>
</dbReference>
<feature type="repeat" description="TPR" evidence="1">
    <location>
        <begin position="525"/>
        <end position="558"/>
    </location>
</feature>
<dbReference type="InterPro" id="IPR006597">
    <property type="entry name" value="Sel1-like"/>
</dbReference>
<feature type="repeat" description="TPR" evidence="1">
    <location>
        <begin position="189"/>
        <end position="222"/>
    </location>
</feature>
<dbReference type="InterPro" id="IPR019734">
    <property type="entry name" value="TPR_rpt"/>
</dbReference>
<keyword evidence="1" id="KW-0802">TPR repeat</keyword>
<feature type="repeat" description="TPR" evidence="1">
    <location>
        <begin position="442"/>
        <end position="475"/>
    </location>
</feature>
<sequence>MNRTFAHRPVLLLRTMVVLVLLYTSSAVSQELLPEVDTESMVPAVEKLIEAGRQALRAGDIEAAARAYSEALRLQPKTPEALYQMAIYYFRKQDYVRGFELIRKAIEVAPNNPFPRLALAKGLGEVGDFEAAIAQYQQILDMLDPDSRPAQAAALEMNLLKFRLATRDRDREQLQEIGDLLVSRYSNNPSVLELVANVYVRAGFYNQARDIYFSLLNMMPDNPQIEFYLGDLYEAMRDPEKAVIHYERAMDKGQGTPLEQSAHIRAAILKAILLLQQGEKDLAQQHFLEVLELDENNVIANMNAAAYFHEQRDFESARQAYQRVIERQPDNLEAHYRLAIVSLDMGDSVNGVRHLDYVLARAPDSPIGQAAQDTMGRVQQRFDVEVIRQVIADEQMLAQQLREDPDDPEALTAMGDVLLRQQRREQALEYFERAMQAAPNYGAAFVKAGRAYDEARQHAKAKEAYQRALALLSDDDKAAQIRERLVVVSGNLYLDDKEFEKAEENFQQAYQILRAKEDVDDVDLAEVLWGLAMSNAQQGDLEEAATWYEELIAVVPGHLGARINAAFVYEQLEEEEKASAHYNAVRLADNAPPAMRQRAEDRLDYIRRQTNGFSYIVGYVMGFDDNLNSARSNKFFEYRSDLFASAIYRYKLRKGMKLSVTVSPSYSIYHRAEFDFFNFTVSPDLLFEKWGYDWTVGMSRNSQSSVLRPEQSSTVTDTFSADASWLTDDKVGYRVGLDYRGFGSTQNPFFDANTYNLGLSANFAGPDNSFLSYGYSLTVNNNKNPLGSDYAYTGHGLNGRIDKRIDERLTGYISGRLGLNLYKNADSSTNFQRQRRTFSLGFGTGLTFRIDSWVSFFTSYNFTTQYANLPVGVILTEQQSAEVPERVRQSSSVGSFVRHSISVGIRMNF</sequence>
<reference evidence="2" key="1">
    <citation type="submission" date="2015-10" db="EMBL/GenBank/DDBJ databases">
        <title>Description of Candidatus Tenderia electrophaga gen. nov, sp. nov., an Uncultivated Electroautotroph from a Biocathode Enrichment.</title>
        <authorList>
            <person name="Eddie B.J."/>
            <person name="Malanoski A.P."/>
            <person name="Wang Z."/>
            <person name="Hall R.J."/>
            <person name="Oh S.D."/>
            <person name="Heiner C."/>
            <person name="Lin B."/>
            <person name="Strycharz-Glaven S.M."/>
        </authorList>
    </citation>
    <scope>NUCLEOTIDE SEQUENCE [LARGE SCALE GENOMIC DNA]</scope>
    <source>
        <strain evidence="2">NRL1</strain>
    </source>
</reference>
<dbReference type="Gene3D" id="1.25.40.10">
    <property type="entry name" value="Tetratricopeptide repeat domain"/>
    <property type="match status" value="5"/>
</dbReference>